<feature type="domain" description="Gfo/Idh/MocA-like oxidoreductase N-terminal" evidence="2">
    <location>
        <begin position="9"/>
        <end position="84"/>
    </location>
</feature>
<proteinExistence type="predicted"/>
<reference evidence="3 4" key="1">
    <citation type="journal article" date="2014" name="Antonie Van Leeuwenhoek">
        <title>Fictibacillus enclensis sp. nov., isolated from marine sediment.</title>
        <authorList>
            <person name="Dastager S.G."/>
            <person name="Mawlankar R."/>
            <person name="Srinivasan K."/>
            <person name="Tang S.K."/>
            <person name="Lee J.C."/>
            <person name="Ramana V.V."/>
            <person name="Shouche Y.S."/>
        </authorList>
    </citation>
    <scope>NUCLEOTIDE SEQUENCE [LARGE SCALE GENOMIC DNA]</scope>
    <source>
        <strain evidence="3 4">NIO-1003</strain>
    </source>
</reference>
<evidence type="ECO:0000256" key="1">
    <source>
        <dbReference type="SAM" id="MobiDB-lite"/>
    </source>
</evidence>
<dbReference type="GO" id="GO:0000166">
    <property type="term" value="F:nucleotide binding"/>
    <property type="evidence" value="ECO:0007669"/>
    <property type="project" value="InterPro"/>
</dbReference>
<accession>A0A0V8JBD8</accession>
<protein>
    <recommendedName>
        <fullName evidence="2">Gfo/Idh/MocA-like oxidoreductase N-terminal domain-containing protein</fullName>
    </recommendedName>
</protein>
<dbReference type="SUPFAM" id="SSF51735">
    <property type="entry name" value="NAD(P)-binding Rossmann-fold domains"/>
    <property type="match status" value="1"/>
</dbReference>
<organism evidence="3 4">
    <name type="scientific">Fictibacillus enclensis</name>
    <dbReference type="NCBI Taxonomy" id="1017270"/>
    <lineage>
        <taxon>Bacteria</taxon>
        <taxon>Bacillati</taxon>
        <taxon>Bacillota</taxon>
        <taxon>Bacilli</taxon>
        <taxon>Bacillales</taxon>
        <taxon>Fictibacillaceae</taxon>
        <taxon>Fictibacillus</taxon>
    </lineage>
</organism>
<keyword evidence="4" id="KW-1185">Reference proteome</keyword>
<gene>
    <name evidence="3" type="ORF">AS030_01660</name>
</gene>
<evidence type="ECO:0000259" key="2">
    <source>
        <dbReference type="Pfam" id="PF01408"/>
    </source>
</evidence>
<dbReference type="EMBL" id="LNQN01000001">
    <property type="protein sequence ID" value="KSU84293.1"/>
    <property type="molecule type" value="Genomic_DNA"/>
</dbReference>
<dbReference type="Pfam" id="PF01408">
    <property type="entry name" value="GFO_IDH_MocA"/>
    <property type="match status" value="1"/>
</dbReference>
<dbReference type="RefSeq" id="WP_162264535.1">
    <property type="nucleotide sequence ID" value="NZ_FMAV01000001.1"/>
</dbReference>
<comment type="caution">
    <text evidence="3">The sequence shown here is derived from an EMBL/GenBank/DDBJ whole genome shotgun (WGS) entry which is preliminary data.</text>
</comment>
<name>A0A0V8JBD8_9BACL</name>
<feature type="compositionally biased region" description="Basic and acidic residues" evidence="1">
    <location>
        <begin position="63"/>
        <end position="82"/>
    </location>
</feature>
<feature type="region of interest" description="Disordered" evidence="1">
    <location>
        <begin position="63"/>
        <end position="108"/>
    </location>
</feature>
<dbReference type="InterPro" id="IPR036291">
    <property type="entry name" value="NAD(P)-bd_dom_sf"/>
</dbReference>
<dbReference type="Proteomes" id="UP000054099">
    <property type="component" value="Unassembled WGS sequence"/>
</dbReference>
<dbReference type="Gene3D" id="3.40.50.720">
    <property type="entry name" value="NAD(P)-binding Rossmann-like Domain"/>
    <property type="match status" value="1"/>
</dbReference>
<dbReference type="AlphaFoldDB" id="A0A0V8JBD8"/>
<dbReference type="InterPro" id="IPR000683">
    <property type="entry name" value="Gfo/Idh/MocA-like_OxRdtase_N"/>
</dbReference>
<evidence type="ECO:0000313" key="4">
    <source>
        <dbReference type="Proteomes" id="UP000054099"/>
    </source>
</evidence>
<evidence type="ECO:0000313" key="3">
    <source>
        <dbReference type="EMBL" id="KSU84293.1"/>
    </source>
</evidence>
<sequence length="108" mass="11647">MIYLSSPQKFSNYEIAGVADLNVERAQEQAVKHQFPFAGSVSELLKKEDIELIVNLTIPAAHKEVSKKSLQEGKHVDSEKPLASDGGSPAVRTSCHTAPDTFLGAGLQ</sequence>